<evidence type="ECO:0000313" key="1">
    <source>
        <dbReference type="EMBL" id="QDT94349.1"/>
    </source>
</evidence>
<dbReference type="Proteomes" id="UP000316855">
    <property type="component" value="Chromosome"/>
</dbReference>
<proteinExistence type="predicted"/>
<name>A0A517VMU8_9PLAN</name>
<dbReference type="KEGG" id="gax:Pan161_60450"/>
<dbReference type="AlphaFoldDB" id="A0A517VMU8"/>
<evidence type="ECO:0000313" key="2">
    <source>
        <dbReference type="Proteomes" id="UP000316855"/>
    </source>
</evidence>
<sequence length="162" mass="18586">MSYWDERKELNYYQIVKQWLEPFGGTLLDVGCADTPVAQWGEFDRRIAVNDQSFPEMDGVECIQVDWLECDRAADVITCLQVLEHFETRVLIPFVDKIFSSCETAIISVPYMWTTGACPGHVQDPISVRKFIDLVGRCPARLDIVKDSSQERLIALFKKDYA</sequence>
<reference evidence="1 2" key="1">
    <citation type="submission" date="2019-02" db="EMBL/GenBank/DDBJ databases">
        <title>Deep-cultivation of Planctomycetes and their phenomic and genomic characterization uncovers novel biology.</title>
        <authorList>
            <person name="Wiegand S."/>
            <person name="Jogler M."/>
            <person name="Boedeker C."/>
            <person name="Pinto D."/>
            <person name="Vollmers J."/>
            <person name="Rivas-Marin E."/>
            <person name="Kohn T."/>
            <person name="Peeters S.H."/>
            <person name="Heuer A."/>
            <person name="Rast P."/>
            <person name="Oberbeckmann S."/>
            <person name="Bunk B."/>
            <person name="Jeske O."/>
            <person name="Meyerdierks A."/>
            <person name="Storesund J.E."/>
            <person name="Kallscheuer N."/>
            <person name="Luecker S."/>
            <person name="Lage O.M."/>
            <person name="Pohl T."/>
            <person name="Merkel B.J."/>
            <person name="Hornburger P."/>
            <person name="Mueller R.-W."/>
            <person name="Bruemmer F."/>
            <person name="Labrenz M."/>
            <person name="Spormann A.M."/>
            <person name="Op den Camp H."/>
            <person name="Overmann J."/>
            <person name="Amann R."/>
            <person name="Jetten M.S.M."/>
            <person name="Mascher T."/>
            <person name="Medema M.H."/>
            <person name="Devos D.P."/>
            <person name="Kaster A.-K."/>
            <person name="Ovreas L."/>
            <person name="Rohde M."/>
            <person name="Galperin M.Y."/>
            <person name="Jogler C."/>
        </authorList>
    </citation>
    <scope>NUCLEOTIDE SEQUENCE [LARGE SCALE GENOMIC DNA]</scope>
    <source>
        <strain evidence="1 2">Pan161</strain>
    </source>
</reference>
<dbReference type="OrthoDB" id="3896938at2"/>
<gene>
    <name evidence="1" type="ORF">Pan161_60450</name>
</gene>
<dbReference type="RefSeq" id="WP_145232255.1">
    <property type="nucleotide sequence ID" value="NZ_CP036343.1"/>
</dbReference>
<keyword evidence="2" id="KW-1185">Reference proteome</keyword>
<protein>
    <recommendedName>
        <fullName evidence="3">Methyltransferase domain protein</fullName>
    </recommendedName>
</protein>
<organism evidence="1 2">
    <name type="scientific">Gimesia algae</name>
    <dbReference type="NCBI Taxonomy" id="2527971"/>
    <lineage>
        <taxon>Bacteria</taxon>
        <taxon>Pseudomonadati</taxon>
        <taxon>Planctomycetota</taxon>
        <taxon>Planctomycetia</taxon>
        <taxon>Planctomycetales</taxon>
        <taxon>Planctomycetaceae</taxon>
        <taxon>Gimesia</taxon>
    </lineage>
</organism>
<dbReference type="EMBL" id="CP036343">
    <property type="protein sequence ID" value="QDT94349.1"/>
    <property type="molecule type" value="Genomic_DNA"/>
</dbReference>
<evidence type="ECO:0008006" key="3">
    <source>
        <dbReference type="Google" id="ProtNLM"/>
    </source>
</evidence>
<dbReference type="InterPro" id="IPR029063">
    <property type="entry name" value="SAM-dependent_MTases_sf"/>
</dbReference>
<dbReference type="SUPFAM" id="SSF53335">
    <property type="entry name" value="S-adenosyl-L-methionine-dependent methyltransferases"/>
    <property type="match status" value="1"/>
</dbReference>
<accession>A0A517VMU8</accession>